<dbReference type="AlphaFoldDB" id="A0A2G8S5V6"/>
<name>A0A2G8S5V6_9APHY</name>
<dbReference type="PANTHER" id="PTHR47815:SF1">
    <property type="entry name" value="UNIVERSAL STRESS PROTEIN A FAMILY PROTEIN C25B2.10"/>
    <property type="match status" value="1"/>
</dbReference>
<organism evidence="3 4">
    <name type="scientific">Ganoderma sinense ZZ0214-1</name>
    <dbReference type="NCBI Taxonomy" id="1077348"/>
    <lineage>
        <taxon>Eukaryota</taxon>
        <taxon>Fungi</taxon>
        <taxon>Dikarya</taxon>
        <taxon>Basidiomycota</taxon>
        <taxon>Agaricomycotina</taxon>
        <taxon>Agaricomycetes</taxon>
        <taxon>Polyporales</taxon>
        <taxon>Polyporaceae</taxon>
        <taxon>Ganoderma</taxon>
    </lineage>
</organism>
<feature type="compositionally biased region" description="Basic and acidic residues" evidence="1">
    <location>
        <begin position="294"/>
        <end position="303"/>
    </location>
</feature>
<feature type="region of interest" description="Disordered" evidence="1">
    <location>
        <begin position="76"/>
        <end position="95"/>
    </location>
</feature>
<reference evidence="3 4" key="1">
    <citation type="journal article" date="2015" name="Sci. Rep.">
        <title>Chromosome-level genome map provides insights into diverse defense mechanisms in the medicinal fungus Ganoderma sinense.</title>
        <authorList>
            <person name="Zhu Y."/>
            <person name="Xu J."/>
            <person name="Sun C."/>
            <person name="Zhou S."/>
            <person name="Xu H."/>
            <person name="Nelson D.R."/>
            <person name="Qian J."/>
            <person name="Song J."/>
            <person name="Luo H."/>
            <person name="Xiang L."/>
            <person name="Li Y."/>
            <person name="Xu Z."/>
            <person name="Ji A."/>
            <person name="Wang L."/>
            <person name="Lu S."/>
            <person name="Hayward A."/>
            <person name="Sun W."/>
            <person name="Li X."/>
            <person name="Schwartz D.C."/>
            <person name="Wang Y."/>
            <person name="Chen S."/>
        </authorList>
    </citation>
    <scope>NUCLEOTIDE SEQUENCE [LARGE SCALE GENOMIC DNA]</scope>
    <source>
        <strain evidence="3 4">ZZ0214-1</strain>
    </source>
</reference>
<proteinExistence type="predicted"/>
<sequence>MSLPAVTSPDRPQHIPLPPPLRSAMKRSSSRPTTPNQHPISPPFSPPLGPVPLSPPAPSISLSTHAGSVSVAPSIYSSTHPSSSSSMVAVNGPHPSSSPVIAATGYQPKVSFDTLENPQASMFSYTLHVQSEGYSRTRSTRVFLCASSPDESGTHALEWCLESLVQDGDELVVFRGIDHDDFEKDHDQYRDDARELMRIIQEKCVEYDAERKLSIIVECIAGKVTQTIDRLIALYRPDSLVVGTRGQRSVMQAWAGAFGAPGVGSVSKYCLSHSPVPVIVIRPESKVRKTMAKRRADPKRGQHFDTSTTVKTNNNGNLSVPMFSALTR</sequence>
<gene>
    <name evidence="3" type="ORF">GSI_09209</name>
</gene>
<dbReference type="SUPFAM" id="SSF52402">
    <property type="entry name" value="Adenine nucleotide alpha hydrolases-like"/>
    <property type="match status" value="1"/>
</dbReference>
<evidence type="ECO:0000256" key="1">
    <source>
        <dbReference type="SAM" id="MobiDB-lite"/>
    </source>
</evidence>
<feature type="domain" description="UspA" evidence="2">
    <location>
        <begin position="144"/>
        <end position="282"/>
    </location>
</feature>
<protein>
    <recommendedName>
        <fullName evidence="2">UspA domain-containing protein</fullName>
    </recommendedName>
</protein>
<feature type="compositionally biased region" description="Polar residues" evidence="1">
    <location>
        <begin position="304"/>
        <end position="317"/>
    </location>
</feature>
<accession>A0A2G8S5V6</accession>
<evidence type="ECO:0000313" key="4">
    <source>
        <dbReference type="Proteomes" id="UP000230002"/>
    </source>
</evidence>
<evidence type="ECO:0000259" key="2">
    <source>
        <dbReference type="Pfam" id="PF00582"/>
    </source>
</evidence>
<dbReference type="CDD" id="cd23659">
    <property type="entry name" value="USP_At3g01520-like"/>
    <property type="match status" value="1"/>
</dbReference>
<dbReference type="Gene3D" id="3.40.50.620">
    <property type="entry name" value="HUPs"/>
    <property type="match status" value="1"/>
</dbReference>
<feature type="compositionally biased region" description="Pro residues" evidence="1">
    <location>
        <begin position="40"/>
        <end position="58"/>
    </location>
</feature>
<dbReference type="InterPro" id="IPR006016">
    <property type="entry name" value="UspA"/>
</dbReference>
<comment type="caution">
    <text evidence="3">The sequence shown here is derived from an EMBL/GenBank/DDBJ whole genome shotgun (WGS) entry which is preliminary data.</text>
</comment>
<feature type="region of interest" description="Disordered" evidence="1">
    <location>
        <begin position="290"/>
        <end position="317"/>
    </location>
</feature>
<dbReference type="PANTHER" id="PTHR47815">
    <property type="entry name" value="UNIVERSAL STRESS PROTEIN A FAMILY PROTEIN C25B2.10"/>
    <property type="match status" value="1"/>
</dbReference>
<dbReference type="OrthoDB" id="843225at2759"/>
<keyword evidence="4" id="KW-1185">Reference proteome</keyword>
<dbReference type="EMBL" id="AYKW01000023">
    <property type="protein sequence ID" value="PIL29160.1"/>
    <property type="molecule type" value="Genomic_DNA"/>
</dbReference>
<dbReference type="Pfam" id="PF00582">
    <property type="entry name" value="Usp"/>
    <property type="match status" value="1"/>
</dbReference>
<dbReference type="InterPro" id="IPR014729">
    <property type="entry name" value="Rossmann-like_a/b/a_fold"/>
</dbReference>
<evidence type="ECO:0000313" key="3">
    <source>
        <dbReference type="EMBL" id="PIL29160.1"/>
    </source>
</evidence>
<feature type="region of interest" description="Disordered" evidence="1">
    <location>
        <begin position="1"/>
        <end position="59"/>
    </location>
</feature>
<dbReference type="Proteomes" id="UP000230002">
    <property type="component" value="Unassembled WGS sequence"/>
</dbReference>
<dbReference type="STRING" id="1077348.A0A2G8S5V6"/>
<feature type="compositionally biased region" description="Low complexity" evidence="1">
    <location>
        <begin position="76"/>
        <end position="86"/>
    </location>
</feature>